<feature type="chain" id="PRO_5021025610" description="Secreted protein" evidence="1">
    <location>
        <begin position="28"/>
        <end position="104"/>
    </location>
</feature>
<accession>A0A4Q9I1S8</accession>
<sequence>MRRWATVLAAGTVMLTAGAVVAPGASAAPQTSYCFTDQGPNWGSANCQTTAPKNHWQLQLVCQNNAAPSIRITVQGQWHIGDGSDKLYCPNGYSAAYPNIKNDN</sequence>
<dbReference type="RefSeq" id="WP_131121765.1">
    <property type="nucleotide sequence ID" value="NZ_SIXH01000001.1"/>
</dbReference>
<evidence type="ECO:0000313" key="2">
    <source>
        <dbReference type="EMBL" id="TBO61647.1"/>
    </source>
</evidence>
<keyword evidence="1" id="KW-0732">Signal</keyword>
<evidence type="ECO:0000256" key="1">
    <source>
        <dbReference type="SAM" id="SignalP"/>
    </source>
</evidence>
<dbReference type="AlphaFoldDB" id="A0A4Q9I1S8"/>
<protein>
    <recommendedName>
        <fullName evidence="4">Secreted protein</fullName>
    </recommendedName>
</protein>
<name>A0A4Q9I1S8_STRKA</name>
<reference evidence="2 3" key="1">
    <citation type="submission" date="2019-02" db="EMBL/GenBank/DDBJ databases">
        <title>Draft Genome Sequence of Streptomyces sp. AM-2504, identified by 16S rRNA comparative analysis as a Streptomyces Kasugaensis strain.</title>
        <authorList>
            <person name="Napolioni V."/>
            <person name="Giuliodori A.M."/>
            <person name="Spurio R."/>
            <person name="Fabbretti A."/>
        </authorList>
    </citation>
    <scope>NUCLEOTIDE SEQUENCE [LARGE SCALE GENOMIC DNA]</scope>
    <source>
        <strain evidence="2 3">AM-2504</strain>
    </source>
</reference>
<feature type="signal peptide" evidence="1">
    <location>
        <begin position="1"/>
        <end position="27"/>
    </location>
</feature>
<proteinExistence type="predicted"/>
<dbReference type="EMBL" id="SIXH01000001">
    <property type="protein sequence ID" value="TBO61647.1"/>
    <property type="molecule type" value="Genomic_DNA"/>
</dbReference>
<evidence type="ECO:0000313" key="3">
    <source>
        <dbReference type="Proteomes" id="UP000292452"/>
    </source>
</evidence>
<keyword evidence="3" id="KW-1185">Reference proteome</keyword>
<organism evidence="2 3">
    <name type="scientific">Streptomyces kasugaensis</name>
    <dbReference type="NCBI Taxonomy" id="1946"/>
    <lineage>
        <taxon>Bacteria</taxon>
        <taxon>Bacillati</taxon>
        <taxon>Actinomycetota</taxon>
        <taxon>Actinomycetes</taxon>
        <taxon>Kitasatosporales</taxon>
        <taxon>Streptomycetaceae</taxon>
        <taxon>Streptomyces</taxon>
    </lineage>
</organism>
<gene>
    <name evidence="2" type="ORF">EYS09_00205</name>
</gene>
<dbReference type="Proteomes" id="UP000292452">
    <property type="component" value="Unassembled WGS sequence"/>
</dbReference>
<evidence type="ECO:0008006" key="4">
    <source>
        <dbReference type="Google" id="ProtNLM"/>
    </source>
</evidence>
<comment type="caution">
    <text evidence="2">The sequence shown here is derived from an EMBL/GenBank/DDBJ whole genome shotgun (WGS) entry which is preliminary data.</text>
</comment>